<keyword evidence="8" id="KW-1185">Reference proteome</keyword>
<feature type="transmembrane region" description="Helical" evidence="5">
    <location>
        <begin position="17"/>
        <end position="38"/>
    </location>
</feature>
<feature type="transmembrane region" description="Helical" evidence="5">
    <location>
        <begin position="187"/>
        <end position="206"/>
    </location>
</feature>
<gene>
    <name evidence="7" type="ORF">K7472_19635</name>
</gene>
<feature type="transmembrane region" description="Helical" evidence="5">
    <location>
        <begin position="153"/>
        <end position="175"/>
    </location>
</feature>
<comment type="caution">
    <text evidence="7">The sequence shown here is derived from an EMBL/GenBank/DDBJ whole genome shotgun (WGS) entry which is preliminary data.</text>
</comment>
<feature type="transmembrane region" description="Helical" evidence="5">
    <location>
        <begin position="59"/>
        <end position="84"/>
    </location>
</feature>
<feature type="transmembrane region" description="Helical" evidence="5">
    <location>
        <begin position="96"/>
        <end position="117"/>
    </location>
</feature>
<keyword evidence="4 5" id="KW-0472">Membrane</keyword>
<evidence type="ECO:0000313" key="8">
    <source>
        <dbReference type="Proteomes" id="UP001198565"/>
    </source>
</evidence>
<evidence type="ECO:0000256" key="2">
    <source>
        <dbReference type="ARBA" id="ARBA00022692"/>
    </source>
</evidence>
<evidence type="ECO:0000256" key="1">
    <source>
        <dbReference type="ARBA" id="ARBA00004141"/>
    </source>
</evidence>
<evidence type="ECO:0000313" key="7">
    <source>
        <dbReference type="EMBL" id="MBY8887044.1"/>
    </source>
</evidence>
<dbReference type="EMBL" id="JAINVZ010000013">
    <property type="protein sequence ID" value="MBY8887044.1"/>
    <property type="molecule type" value="Genomic_DNA"/>
</dbReference>
<evidence type="ECO:0000256" key="4">
    <source>
        <dbReference type="ARBA" id="ARBA00023136"/>
    </source>
</evidence>
<dbReference type="InterPro" id="IPR013130">
    <property type="entry name" value="Fe3_Rdtase_TM_dom"/>
</dbReference>
<sequence>MIASAAGPNVLRYASRAVGTVAFFLLTVTVALGIATAGRCAPQRFARFEISMLHRNLSLLSLLFLICHITTALADSFVRLGWLAAVVPFLSSYRRFWLGLGTVAFDLLLAVLITTAVRLRIGRSRWKAIHWLAYAMWPDALFHAAGIGTDTPLGFQLALYGLCLALVLGAVWWRLLRTTTTRAGVRLCLAAASSAVSCLLVVFVVVGPAQPDWARRAAPISYVHTSGFLRADAAVEAGPEADR</sequence>
<feature type="domain" description="Ferric oxidoreductase" evidence="6">
    <location>
        <begin position="19"/>
        <end position="137"/>
    </location>
</feature>
<dbReference type="Pfam" id="PF01794">
    <property type="entry name" value="Ferric_reduct"/>
    <property type="match status" value="1"/>
</dbReference>
<evidence type="ECO:0000259" key="6">
    <source>
        <dbReference type="Pfam" id="PF01794"/>
    </source>
</evidence>
<proteinExistence type="predicted"/>
<keyword evidence="2 5" id="KW-0812">Transmembrane</keyword>
<comment type="subcellular location">
    <subcellularLocation>
        <location evidence="1">Membrane</location>
        <topology evidence="1">Multi-pass membrane protein</topology>
    </subcellularLocation>
</comment>
<dbReference type="Proteomes" id="UP001198565">
    <property type="component" value="Unassembled WGS sequence"/>
</dbReference>
<feature type="transmembrane region" description="Helical" evidence="5">
    <location>
        <begin position="129"/>
        <end position="147"/>
    </location>
</feature>
<keyword evidence="3 5" id="KW-1133">Transmembrane helix</keyword>
<reference evidence="7 8" key="1">
    <citation type="submission" date="2021-08" db="EMBL/GenBank/DDBJ databases">
        <title>Streptomyces sp. PTM05 isolated from lichen.</title>
        <authorList>
            <person name="Somphong A."/>
            <person name="Phongsopitanun W."/>
            <person name="Tanasupawat S."/>
        </authorList>
    </citation>
    <scope>NUCLEOTIDE SEQUENCE [LARGE SCALE GENOMIC DNA]</scope>
    <source>
        <strain evidence="7 8">Ptm05</strain>
    </source>
</reference>
<evidence type="ECO:0000256" key="3">
    <source>
        <dbReference type="ARBA" id="ARBA00022989"/>
    </source>
</evidence>
<accession>A0ABS7QWJ3</accession>
<protein>
    <submittedName>
        <fullName evidence="7">Ferric reductase-like transmembrane domain-containing protein</fullName>
    </submittedName>
</protein>
<name>A0ABS7QWJ3_9ACTN</name>
<organism evidence="7 8">
    <name type="scientific">Streptantibioticus parmotrematis</name>
    <dbReference type="NCBI Taxonomy" id="2873249"/>
    <lineage>
        <taxon>Bacteria</taxon>
        <taxon>Bacillati</taxon>
        <taxon>Actinomycetota</taxon>
        <taxon>Actinomycetes</taxon>
        <taxon>Kitasatosporales</taxon>
        <taxon>Streptomycetaceae</taxon>
        <taxon>Streptantibioticus</taxon>
    </lineage>
</organism>
<evidence type="ECO:0000256" key="5">
    <source>
        <dbReference type="SAM" id="Phobius"/>
    </source>
</evidence>